<reference evidence="20" key="2">
    <citation type="submission" date="2009-11" db="EMBL/GenBank/DDBJ databases">
        <title>The Genome Sequence of Allomyces macrogynus strain ATCC 38327.</title>
        <authorList>
            <consortium name="The Broad Institute Genome Sequencing Platform"/>
            <person name="Russ C."/>
            <person name="Cuomo C."/>
            <person name="Shea T."/>
            <person name="Young S.K."/>
            <person name="Zeng Q."/>
            <person name="Koehrsen M."/>
            <person name="Haas B."/>
            <person name="Borodovsky M."/>
            <person name="Guigo R."/>
            <person name="Alvarado L."/>
            <person name="Berlin A."/>
            <person name="Borenstein D."/>
            <person name="Chen Z."/>
            <person name="Engels R."/>
            <person name="Freedman E."/>
            <person name="Gellesch M."/>
            <person name="Goldberg J."/>
            <person name="Griggs A."/>
            <person name="Gujja S."/>
            <person name="Heiman D."/>
            <person name="Hepburn T."/>
            <person name="Howarth C."/>
            <person name="Jen D."/>
            <person name="Larson L."/>
            <person name="Lewis B."/>
            <person name="Mehta T."/>
            <person name="Park D."/>
            <person name="Pearson M."/>
            <person name="Roberts A."/>
            <person name="Saif S."/>
            <person name="Shenoy N."/>
            <person name="Sisk P."/>
            <person name="Stolte C."/>
            <person name="Sykes S."/>
            <person name="Walk T."/>
            <person name="White J."/>
            <person name="Yandava C."/>
            <person name="Burger G."/>
            <person name="Gray M.W."/>
            <person name="Holland P.W.H."/>
            <person name="King N."/>
            <person name="Lang F.B.F."/>
            <person name="Roger A.J."/>
            <person name="Ruiz-Trillo I."/>
            <person name="Lander E."/>
            <person name="Nusbaum C."/>
        </authorList>
    </citation>
    <scope>NUCLEOTIDE SEQUENCE [LARGE SCALE GENOMIC DNA]</scope>
    <source>
        <strain evidence="20">ATCC 38327</strain>
    </source>
</reference>
<evidence type="ECO:0000256" key="13">
    <source>
        <dbReference type="ARBA" id="ARBA00023242"/>
    </source>
</evidence>
<reference evidence="19 20" key="1">
    <citation type="submission" date="2009-11" db="EMBL/GenBank/DDBJ databases">
        <title>Annotation of Allomyces macrogynus ATCC 38327.</title>
        <authorList>
            <consortium name="The Broad Institute Genome Sequencing Platform"/>
            <person name="Russ C."/>
            <person name="Cuomo C."/>
            <person name="Burger G."/>
            <person name="Gray M.W."/>
            <person name="Holland P.W.H."/>
            <person name="King N."/>
            <person name="Lang F.B.F."/>
            <person name="Roger A.J."/>
            <person name="Ruiz-Trillo I."/>
            <person name="Young S.K."/>
            <person name="Zeng Q."/>
            <person name="Gargeya S."/>
            <person name="Fitzgerald M."/>
            <person name="Haas B."/>
            <person name="Abouelleil A."/>
            <person name="Alvarado L."/>
            <person name="Arachchi H.M."/>
            <person name="Berlin A."/>
            <person name="Chapman S.B."/>
            <person name="Gearin G."/>
            <person name="Goldberg J."/>
            <person name="Griggs A."/>
            <person name="Gujja S."/>
            <person name="Hansen M."/>
            <person name="Heiman D."/>
            <person name="Howarth C."/>
            <person name="Larimer J."/>
            <person name="Lui A."/>
            <person name="MacDonald P.J.P."/>
            <person name="McCowen C."/>
            <person name="Montmayeur A."/>
            <person name="Murphy C."/>
            <person name="Neiman D."/>
            <person name="Pearson M."/>
            <person name="Priest M."/>
            <person name="Roberts A."/>
            <person name="Saif S."/>
            <person name="Shea T."/>
            <person name="Sisk P."/>
            <person name="Stolte C."/>
            <person name="Sykes S."/>
            <person name="Wortman J."/>
            <person name="Nusbaum C."/>
            <person name="Birren B."/>
        </authorList>
    </citation>
    <scope>NUCLEOTIDE SEQUENCE [LARGE SCALE GENOMIC DNA]</scope>
    <source>
        <strain evidence="19 20">ATCC 38327</strain>
    </source>
</reference>
<evidence type="ECO:0000256" key="10">
    <source>
        <dbReference type="ARBA" id="ARBA00022786"/>
    </source>
</evidence>
<evidence type="ECO:0000256" key="5">
    <source>
        <dbReference type="ARBA" id="ARBA00022618"/>
    </source>
</evidence>
<feature type="region of interest" description="Disordered" evidence="18">
    <location>
        <begin position="353"/>
        <end position="378"/>
    </location>
</feature>
<evidence type="ECO:0000256" key="16">
    <source>
        <dbReference type="ARBA" id="ARBA00032491"/>
    </source>
</evidence>
<evidence type="ECO:0000256" key="6">
    <source>
        <dbReference type="ARBA" id="ARBA00022703"/>
    </source>
</evidence>
<evidence type="ECO:0000256" key="15">
    <source>
        <dbReference type="ARBA" id="ARBA00025766"/>
    </source>
</evidence>
<evidence type="ECO:0000256" key="14">
    <source>
        <dbReference type="ARBA" id="ARBA00023306"/>
    </source>
</evidence>
<dbReference type="GO" id="GO:0006915">
    <property type="term" value="P:apoptotic process"/>
    <property type="evidence" value="ECO:0007669"/>
    <property type="project" value="UniProtKB-KW"/>
</dbReference>
<dbReference type="Pfam" id="PF06113">
    <property type="entry name" value="BRE"/>
    <property type="match status" value="1"/>
</dbReference>
<dbReference type="PANTHER" id="PTHR15189:SF7">
    <property type="entry name" value="BRISC AND BRCA1-A COMPLEX MEMBER 2"/>
    <property type="match status" value="1"/>
</dbReference>
<comment type="similarity">
    <text evidence="15">Belongs to the BABAM2 family.</text>
</comment>
<sequence length="439" mass="48280">MVPDAQLFADMDALAVALQNQLPTDFPIARVDLPQCAPFPVFLDRLAALYSDEEVASLRATSDLGGRPFSASISLCGRVAGLVEFLFDGPTPTDLTFPPDVVVSGVDSSFQCSLADIAPYLVQWNGATDASSQLVAIIKRIRDLIKAHHLDQVLRFPDEKIRFEMSTCAEIDMEVGIFHDHNEHLHADVTTIVMDLPVTYHTDALDDAGTSVLTAHVLVEHRYVTDPVTLEFTLMHTEASHWLPSAWIARQDVFKFPSYAPDVPLLEYVSMVRGALADGVDALFNTFHRRKTFTQRLATLFADCVVEIDTTQYAETTLLLESTKQTRSVLILATVRLPEQFPREPPTLILRAPLHTQGDTADDVPTAGGGGGSTAASIRSSTSSRVSAVVAAAVRVPEVEIKWKSWAFSSRWTQDELLSKTRVWVTGEVDNFGNRLLST</sequence>
<keyword evidence="9" id="KW-0498">Mitosis</keyword>
<accession>A0A0L0S618</accession>
<keyword evidence="8" id="KW-0227">DNA damage</keyword>
<dbReference type="GO" id="GO:0005737">
    <property type="term" value="C:cytoplasm"/>
    <property type="evidence" value="ECO:0007669"/>
    <property type="project" value="UniProtKB-SubCell"/>
</dbReference>
<keyword evidence="10" id="KW-0833">Ubl conjugation pathway</keyword>
<dbReference type="GO" id="GO:0070552">
    <property type="term" value="C:BRISC complex"/>
    <property type="evidence" value="ECO:0007669"/>
    <property type="project" value="InterPro"/>
</dbReference>
<evidence type="ECO:0000313" key="20">
    <source>
        <dbReference type="Proteomes" id="UP000054350"/>
    </source>
</evidence>
<keyword evidence="5" id="KW-0132">Cell division</keyword>
<evidence type="ECO:0000256" key="2">
    <source>
        <dbReference type="ARBA" id="ARBA00004496"/>
    </source>
</evidence>
<evidence type="ECO:0000313" key="19">
    <source>
        <dbReference type="EMBL" id="KNE57978.1"/>
    </source>
</evidence>
<keyword evidence="7" id="KW-0677">Repeat</keyword>
<evidence type="ECO:0000256" key="3">
    <source>
        <dbReference type="ARBA" id="ARBA00019438"/>
    </source>
</evidence>
<evidence type="ECO:0000256" key="1">
    <source>
        <dbReference type="ARBA" id="ARBA00004123"/>
    </source>
</evidence>
<evidence type="ECO:0000256" key="4">
    <source>
        <dbReference type="ARBA" id="ARBA00022490"/>
    </source>
</evidence>
<keyword evidence="6" id="KW-0053">Apoptosis</keyword>
<dbReference type="OrthoDB" id="538811at2759"/>
<dbReference type="STRING" id="578462.A0A0L0S618"/>
<evidence type="ECO:0000256" key="8">
    <source>
        <dbReference type="ARBA" id="ARBA00022763"/>
    </source>
</evidence>
<keyword evidence="13" id="KW-0539">Nucleus</keyword>
<keyword evidence="14" id="KW-0131">Cell cycle</keyword>
<dbReference type="InterPro" id="IPR010358">
    <property type="entry name" value="BRE"/>
</dbReference>
<evidence type="ECO:0000256" key="18">
    <source>
        <dbReference type="SAM" id="MobiDB-lite"/>
    </source>
</evidence>
<organism evidence="19 20">
    <name type="scientific">Allomyces macrogynus (strain ATCC 38327)</name>
    <name type="common">Allomyces javanicus var. macrogynus</name>
    <dbReference type="NCBI Taxonomy" id="578462"/>
    <lineage>
        <taxon>Eukaryota</taxon>
        <taxon>Fungi</taxon>
        <taxon>Fungi incertae sedis</taxon>
        <taxon>Blastocladiomycota</taxon>
        <taxon>Blastocladiomycetes</taxon>
        <taxon>Blastocladiales</taxon>
        <taxon>Blastocladiaceae</taxon>
        <taxon>Allomyces</taxon>
    </lineage>
</organism>
<dbReference type="VEuPathDB" id="FungiDB:AMAG_04809"/>
<dbReference type="EMBL" id="GG745332">
    <property type="protein sequence ID" value="KNE57978.1"/>
    <property type="molecule type" value="Genomic_DNA"/>
</dbReference>
<keyword evidence="4" id="KW-0963">Cytoplasm</keyword>
<evidence type="ECO:0000256" key="7">
    <source>
        <dbReference type="ARBA" id="ARBA00022737"/>
    </source>
</evidence>
<proteinExistence type="inferred from homology"/>
<protein>
    <recommendedName>
        <fullName evidence="3">BRISC and BRCA1-A complex member 2</fullName>
    </recommendedName>
    <alternativeName>
        <fullName evidence="16">BRCA1-A complex subunit BRE</fullName>
    </alternativeName>
    <alternativeName>
        <fullName evidence="17">BRCA1/BRCA2-containing complex subunit 45</fullName>
    </alternativeName>
</protein>
<evidence type="ECO:0000256" key="17">
    <source>
        <dbReference type="ARBA" id="ARBA00032630"/>
    </source>
</evidence>
<name>A0A0L0S618_ALLM3</name>
<evidence type="ECO:0000256" key="9">
    <source>
        <dbReference type="ARBA" id="ARBA00022776"/>
    </source>
</evidence>
<gene>
    <name evidence="19" type="ORF">AMAG_04809</name>
</gene>
<evidence type="ECO:0000256" key="11">
    <source>
        <dbReference type="ARBA" id="ARBA00022853"/>
    </source>
</evidence>
<dbReference type="AlphaFoldDB" id="A0A0L0S618"/>
<keyword evidence="12" id="KW-0234">DNA repair</keyword>
<comment type="subcellular location">
    <subcellularLocation>
        <location evidence="2">Cytoplasm</location>
    </subcellularLocation>
    <subcellularLocation>
        <location evidence="1">Nucleus</location>
    </subcellularLocation>
</comment>
<dbReference type="PANTHER" id="PTHR15189">
    <property type="entry name" value="BRISC AND BRCA1-A COMPLEX MEMBER 2"/>
    <property type="match status" value="1"/>
</dbReference>
<dbReference type="eggNOG" id="ENOG502T7EW">
    <property type="taxonomic scope" value="Eukaryota"/>
</dbReference>
<dbReference type="GO" id="GO:0051301">
    <property type="term" value="P:cell division"/>
    <property type="evidence" value="ECO:0007669"/>
    <property type="project" value="UniProtKB-KW"/>
</dbReference>
<dbReference type="GO" id="GO:0006325">
    <property type="term" value="P:chromatin organization"/>
    <property type="evidence" value="ECO:0007669"/>
    <property type="project" value="UniProtKB-KW"/>
</dbReference>
<keyword evidence="20" id="KW-1185">Reference proteome</keyword>
<dbReference type="GO" id="GO:0006302">
    <property type="term" value="P:double-strand break repair"/>
    <property type="evidence" value="ECO:0007669"/>
    <property type="project" value="TreeGrafter"/>
</dbReference>
<dbReference type="Proteomes" id="UP000054350">
    <property type="component" value="Unassembled WGS sequence"/>
</dbReference>
<evidence type="ECO:0000256" key="12">
    <source>
        <dbReference type="ARBA" id="ARBA00023204"/>
    </source>
</evidence>
<keyword evidence="11" id="KW-0156">Chromatin regulator</keyword>